<dbReference type="InterPro" id="IPR036372">
    <property type="entry name" value="BEACH_dom_sf"/>
</dbReference>
<dbReference type="RefSeq" id="XP_068362395.1">
    <property type="nucleotide sequence ID" value="XM_068502264.1"/>
</dbReference>
<dbReference type="InterPro" id="IPR036322">
    <property type="entry name" value="WD40_repeat_dom_sf"/>
</dbReference>
<evidence type="ECO:0000313" key="2">
    <source>
        <dbReference type="Proteomes" id="UP000179807"/>
    </source>
</evidence>
<dbReference type="GeneID" id="94836968"/>
<dbReference type="OrthoDB" id="10684448at2759"/>
<gene>
    <name evidence="1" type="ORF">TRFO_21910</name>
</gene>
<dbReference type="SUPFAM" id="SSF81837">
    <property type="entry name" value="BEACH domain"/>
    <property type="match status" value="1"/>
</dbReference>
<dbReference type="SUPFAM" id="SSF50978">
    <property type="entry name" value="WD40 repeat-like"/>
    <property type="match status" value="1"/>
</dbReference>
<organism evidence="1 2">
    <name type="scientific">Tritrichomonas foetus</name>
    <dbReference type="NCBI Taxonomy" id="1144522"/>
    <lineage>
        <taxon>Eukaryota</taxon>
        <taxon>Metamonada</taxon>
        <taxon>Parabasalia</taxon>
        <taxon>Tritrichomonadida</taxon>
        <taxon>Tritrichomonadidae</taxon>
        <taxon>Tritrichomonas</taxon>
    </lineage>
</organism>
<sequence length="2320" mass="267536">MVMTIYIQKKRLKIHCEDLMFFVNTDNPIVELFMIRNDPHYKFPDIEVLRLEQLFSDLPENNRTEISNLSEALNAKKCLHDALVSMPFRTDFSQSIIEILHNRSAKGKLSDLDTIMFLFQCLSWISFESQNQTADSLITLLEIFISIKPNNIFWRQTNSIFDELVQIANSVQKESIFEILIDPIINCIQTNNTLEGSFYPTFIKFLSKIQLLKNKTIFPKFIQFVSLLLNENRIMFDVETLKDLVYLFSSFTSDLNLDALFILCKCSTNKDDDNCLADLFLSIPHIIFEKIKEFPVVNQLSKFTTIPKIDDKIDQKIENNEQNSNDTPDSFIMPSSDIIECKVSLLSLCCEYMKTFLTSFLPMLSNAGQLSIKSIITTISTMKNLLFQSEYCIDFIVIVILISQNISKLSLPQVKSTTVDLKMLVPVLVNEITFCDEITIFTIDGLSDSLNRIRTDIFELLVKFERPTLHDIFINSSSRPLMYAEYLMRATYQCILSNEFFSSEIILPSLIGASLLIQQYNFPNYVDKTNLAKSIIFNILFGLLDEPKIALRCFENHIFTAGFLSFIFEPTFSSLIVSSLSNCLSKFPVLPESISLFVASLFKTCSLHHDDVELSTIAKKLAYALISSISHNISIGTSFEVVFDAALSFLQINPNNEMLEAVLSMLLLIAHGNTGFLMDLVRFNNILNLIHSVEGDEPSDSTLLRMQNLMNLSTNLALKMMFLIKIPEVLPLILISFSKSKKLHEIIEMIMNLCRFSLSNIYACHEGDVDFILLKSLSGSFQYNKRRIEFIYRDNIIETHVMKLLSIILPVRSSYVIDSTLFRLFSPNIQSNEVNSNQNDNKTVATYSKYASLSLTTLNMIFSNLTTNPKSIYPISNTIPLLIYNDLKFEHIQNEFIFGFNAYIDIGKCLTIPTSFYFIQISDDKNCTFSIYYQQKCLYARYEGNGLRTSASLARDLPSNEWIFCVVLYEKDRNDFIVTLKIGKDDKDEVEFREMSFDENSIKCQFCFSDETIPINEPSPVSMGPFCFLSSNISNDDFENFRLQGMLALSNFESSKIIFTNNSSNMLINKTINRNQFTIRNSLLSHLSLNDFLPMFSTLLSAPKLFGESLLSAIKYAIDFSQIEYTSNPNISDQYQYLTKLTGIELTNHISNLSGKLQKLSTMSALSFLILEKSRELISFQLFMSYFSLIETLTDQTLTEQSLMAQEILNNVLFCPFFWCSTNLQRIVKQWCIIISRGFKLINENVFESFLIKSHLLVNNSNTNLIDLSFQKEISQNIQQFSDSRFRVLEAFSLAKLFNAKIISLIIEMIFLVNEKKNAEEVLKYLNLLIFISDLQRTVLNEESFNLLVPLVDSGNVEFFLSILKLFEKSTGFKRTQRVYKLVSRFFSAGYNCETIDLSLDVQCIRALIKKDNISELIQNMENHKIEVNPNLHFWYLWPITVAFVHIPTQFTIAKLLVTQPQEFEKIMTVFSIYKAYGIYKVKEFRNLYIHEYVNKMLYSKNSESGHRLDVNMNSKSDKHDNIQYTSMILPFFIAQFYKFSSKQFTNRIISLMEQNPEISNLAGYQQNQANDYPNGVFDEHKIISAFSNQIHNLKLIFRPNKNEILLEFCRILISSKDPQLLTEPEAIISTYLNTSRDSLDYPDIALSTFSYFEHNFCIKSVETILRYVNDIKNLLLMNIDQTVNSHYYQMRENLQILHFYEFITYSKSKIASLLSSKDGNYLNPVSYLKSPFLNIVRKLFIQKNMNKNENLSPYKISNPSYIGSFNLQIVVFDPINEKVDCNLEIFTNKLVLVFNDRKPIYIYFDIITLILNKNNGYIEIFTLSLQSYLLCICEANKNLLFKVAEKFSLPLIHNLNELSNLIISEWENGEMTNFDLIVSMSILTDKSFNDPNNYPYFPNQTFDLSKFDYQQYLNSVKKVYLKHSSGTNSSILDEMNKSIGGFVYFPENYFYFNSTSDLNSPSSAYSKRKELEKLENRKSMSHWLKIRLNKVVSSVCNMSLQNVHQNIKAVNLSKYLNFEKFEIFGNNSNLILCYDPLNKNELILNHIDWSRSKVAKIKNYNYQISQSALFASCLNHLIIYDQSKNQFVKNSFIHSVVSQNFETSSCPKLITFLEILNVVDSAIVVVVVDDHSVEICSILSFPLNFRSIYLSESKIVKFVVNKPNGIAAILTQENILRTISLSTGTVIGEFDFETQNVRKLLITESLSLIVIEIHMKILIFSPDLEILNEAPIFKSISAWTSYEAYDGVDYVAFSDSDKTLSLFEAIYPENIQILTNVEFPISKVEFVKHENMVVFFSDTGFVFKYWRPKLNIASVLMKP</sequence>
<accession>A0A1J4KDI8</accession>
<evidence type="ECO:0008006" key="3">
    <source>
        <dbReference type="Google" id="ProtNLM"/>
    </source>
</evidence>
<proteinExistence type="predicted"/>
<comment type="caution">
    <text evidence="1">The sequence shown here is derived from an EMBL/GenBank/DDBJ whole genome shotgun (WGS) entry which is preliminary data.</text>
</comment>
<dbReference type="VEuPathDB" id="TrichDB:TRFO_21910"/>
<reference evidence="1" key="1">
    <citation type="submission" date="2016-10" db="EMBL/GenBank/DDBJ databases">
        <authorList>
            <person name="Benchimol M."/>
            <person name="Almeida L.G."/>
            <person name="Vasconcelos A.T."/>
            <person name="Perreira-Neves A."/>
            <person name="Rosa I.A."/>
            <person name="Tasca T."/>
            <person name="Bogo M.R."/>
            <person name="de Souza W."/>
        </authorList>
    </citation>
    <scope>NUCLEOTIDE SEQUENCE [LARGE SCALE GENOMIC DNA]</scope>
    <source>
        <strain evidence="1">K</strain>
    </source>
</reference>
<evidence type="ECO:0000313" key="1">
    <source>
        <dbReference type="EMBL" id="OHT09259.1"/>
    </source>
</evidence>
<dbReference type="Proteomes" id="UP000179807">
    <property type="component" value="Unassembled WGS sequence"/>
</dbReference>
<keyword evidence="2" id="KW-1185">Reference proteome</keyword>
<dbReference type="EMBL" id="MLAK01000644">
    <property type="protein sequence ID" value="OHT09259.1"/>
    <property type="molecule type" value="Genomic_DNA"/>
</dbReference>
<protein>
    <recommendedName>
        <fullName evidence="3">BEACH domain-containing protein</fullName>
    </recommendedName>
</protein>
<name>A0A1J4KDI8_9EUKA</name>